<evidence type="ECO:0000313" key="9">
    <source>
        <dbReference type="EMBL" id="ELZ13675.1"/>
    </source>
</evidence>
<accession>M0BRW3</accession>
<dbReference type="Gene3D" id="3.20.19.10">
    <property type="entry name" value="Aconitase, domain 4"/>
    <property type="match status" value="1"/>
</dbReference>
<dbReference type="PROSITE" id="PS00450">
    <property type="entry name" value="ACONITASE_1"/>
    <property type="match status" value="1"/>
</dbReference>
<dbReference type="PATRIC" id="fig|1227490.4.peg.505"/>
<keyword evidence="4" id="KW-0408">Iron</keyword>
<dbReference type="Gene3D" id="6.10.190.10">
    <property type="match status" value="1"/>
</dbReference>
<organism evidence="9 10">
    <name type="scientific">Halovivax asiaticus JCM 14624</name>
    <dbReference type="NCBI Taxonomy" id="1227490"/>
    <lineage>
        <taxon>Archaea</taxon>
        <taxon>Methanobacteriati</taxon>
        <taxon>Methanobacteriota</taxon>
        <taxon>Stenosarchaea group</taxon>
        <taxon>Halobacteria</taxon>
        <taxon>Halobacteriales</taxon>
        <taxon>Natrialbaceae</taxon>
        <taxon>Halovivax</taxon>
    </lineage>
</organism>
<dbReference type="PRINTS" id="PR00415">
    <property type="entry name" value="ACONITASE"/>
</dbReference>
<evidence type="ECO:0000256" key="6">
    <source>
        <dbReference type="ARBA" id="ARBA00023239"/>
    </source>
</evidence>
<dbReference type="EMBL" id="AOIQ01000006">
    <property type="protein sequence ID" value="ELZ13675.1"/>
    <property type="molecule type" value="Genomic_DNA"/>
</dbReference>
<dbReference type="EC" id="4.2.1.3" evidence="9"/>
<dbReference type="Pfam" id="PF00330">
    <property type="entry name" value="Aconitase"/>
    <property type="match status" value="1"/>
</dbReference>
<dbReference type="GO" id="GO:0046872">
    <property type="term" value="F:metal ion binding"/>
    <property type="evidence" value="ECO:0007669"/>
    <property type="project" value="UniProtKB-KW"/>
</dbReference>
<comment type="cofactor">
    <cofactor evidence="1">
        <name>[4Fe-4S] cluster</name>
        <dbReference type="ChEBI" id="CHEBI:49883"/>
    </cofactor>
</comment>
<dbReference type="InterPro" id="IPR000573">
    <property type="entry name" value="AconitaseA/IPMdHydase_ssu_swvl"/>
</dbReference>
<dbReference type="Proteomes" id="UP000011560">
    <property type="component" value="Unassembled WGS sequence"/>
</dbReference>
<dbReference type="InterPro" id="IPR006249">
    <property type="entry name" value="Aconitase/IRP2"/>
</dbReference>
<evidence type="ECO:0000313" key="10">
    <source>
        <dbReference type="Proteomes" id="UP000011560"/>
    </source>
</evidence>
<keyword evidence="6 9" id="KW-0456">Lyase</keyword>
<keyword evidence="10" id="KW-1185">Reference proteome</keyword>
<dbReference type="RefSeq" id="WP_007697336.1">
    <property type="nucleotide sequence ID" value="NZ_AOIQ01000006.1"/>
</dbReference>
<dbReference type="NCBIfam" id="NF006757">
    <property type="entry name" value="PRK09277.1"/>
    <property type="match status" value="1"/>
</dbReference>
<reference evidence="9 10" key="1">
    <citation type="journal article" date="2014" name="PLoS Genet.">
        <title>Phylogenetically driven sequencing of extremely halophilic archaea reveals strategies for static and dynamic osmo-response.</title>
        <authorList>
            <person name="Becker E.A."/>
            <person name="Seitzer P.M."/>
            <person name="Tritt A."/>
            <person name="Larsen D."/>
            <person name="Krusor M."/>
            <person name="Yao A.I."/>
            <person name="Wu D."/>
            <person name="Madern D."/>
            <person name="Eisen J.A."/>
            <person name="Darling A.E."/>
            <person name="Facciotti M.T."/>
        </authorList>
    </citation>
    <scope>NUCLEOTIDE SEQUENCE [LARGE SCALE GENOMIC DNA]</scope>
    <source>
        <strain evidence="9 10">JCM 14624</strain>
    </source>
</reference>
<protein>
    <submittedName>
        <fullName evidence="9">Aconitate hydratase</fullName>
        <ecNumber evidence="9">4.2.1.3</ecNumber>
    </submittedName>
</protein>
<dbReference type="Gene3D" id="3.30.499.10">
    <property type="entry name" value="Aconitase, domain 3"/>
    <property type="match status" value="2"/>
</dbReference>
<dbReference type="SUPFAM" id="SSF53732">
    <property type="entry name" value="Aconitase iron-sulfur domain"/>
    <property type="match status" value="1"/>
</dbReference>
<evidence type="ECO:0000256" key="1">
    <source>
        <dbReference type="ARBA" id="ARBA00001966"/>
    </source>
</evidence>
<feature type="domain" description="Aconitase/3-isopropylmalate dehydratase large subunit alpha/beta/alpha" evidence="7">
    <location>
        <begin position="78"/>
        <end position="576"/>
    </location>
</feature>
<evidence type="ECO:0000256" key="4">
    <source>
        <dbReference type="ARBA" id="ARBA00023004"/>
    </source>
</evidence>
<dbReference type="GO" id="GO:0003994">
    <property type="term" value="F:aconitate hydratase activity"/>
    <property type="evidence" value="ECO:0007669"/>
    <property type="project" value="UniProtKB-EC"/>
</dbReference>
<dbReference type="Pfam" id="PF00694">
    <property type="entry name" value="Aconitase_C"/>
    <property type="match status" value="1"/>
</dbReference>
<dbReference type="InterPro" id="IPR015931">
    <property type="entry name" value="Acnase/IPM_dHydase_lsu_aba_1/3"/>
</dbReference>
<dbReference type="InterPro" id="IPR036008">
    <property type="entry name" value="Aconitase_4Fe-4S_dom"/>
</dbReference>
<name>M0BRW3_9EURY</name>
<dbReference type="GO" id="GO:0051536">
    <property type="term" value="F:iron-sulfur cluster binding"/>
    <property type="evidence" value="ECO:0007669"/>
    <property type="project" value="UniProtKB-KW"/>
</dbReference>
<dbReference type="SUPFAM" id="SSF52016">
    <property type="entry name" value="LeuD/IlvD-like"/>
    <property type="match status" value="1"/>
</dbReference>
<dbReference type="InterPro" id="IPR015928">
    <property type="entry name" value="Aconitase/3IPM_dehydase_swvl"/>
</dbReference>
<dbReference type="FunFam" id="3.20.19.10:FF:000001">
    <property type="entry name" value="Aconitate hydratase"/>
    <property type="match status" value="1"/>
</dbReference>
<dbReference type="InterPro" id="IPR001030">
    <property type="entry name" value="Acoase/IPM_deHydtase_lsu_aba"/>
</dbReference>
<proteinExistence type="inferred from homology"/>
<evidence type="ECO:0000256" key="5">
    <source>
        <dbReference type="ARBA" id="ARBA00023014"/>
    </source>
</evidence>
<dbReference type="PROSITE" id="PS01244">
    <property type="entry name" value="ACONITASE_2"/>
    <property type="match status" value="1"/>
</dbReference>
<dbReference type="AlphaFoldDB" id="M0BRW3"/>
<evidence type="ECO:0000259" key="8">
    <source>
        <dbReference type="Pfam" id="PF00694"/>
    </source>
</evidence>
<feature type="domain" description="Aconitase A/isopropylmalate dehydratase small subunit swivel" evidence="8">
    <location>
        <begin position="707"/>
        <end position="833"/>
    </location>
</feature>
<gene>
    <name evidence="9" type="ORF">C479_02481</name>
</gene>
<sequence length="912" mass="99611">MSFDDVSDAIGTFEHDGSSYKMADLTVLEEEGLCDLDSLPVSIRVMLESVLRNADGDTIDVQDVKNAASWRPDVPNVEVPFTVSRVVLQDLTGVPAVVDLAALRSAADRKGVDPSVVEPEVPCDLVIDHSVQVDYFGSDEAYEKNVELEYERNEERYRAIKWAEGAFEDFNVVPPGTGIVHQVNLEHLGRVVHEREQDGEQWLYPDTLVGTDSHTPMIGGIGVVGWGVGGIEAEAALLGQPITMQLPEVVGVRLSGELPEGATATDLVLHITEKLRQVGVVDRFVEFYGPGVSQLSVADRATISNMAPEQGSTISMFPVDEKTLEYLELTGRDEEHIDLVRSYLEAQGLFGEQNPEYTETVEFDLGDVEPSLAGHKKPHARIPMGDLDEHFPTLLEEEGVIDSGTAESDGGLVSKNPPELDENVPVTLDDGTEIEIGHGDVLVSAITSCTNTSNPSVMVAAGLLARNAAEAGLKVPDYVKTSLAPGSRVVTEYLEQADLLDDLEELGYHVVGYGCTTCIGNAGPLAEPIEAAIDEHDLWTTSVLSGNRNFEARIHPKIRANYLASPPLVVAYGLAGKMDIDLEEEPIGTNDAGEEIYLEDVWPDPEEVRQTIHESVSPELFEEKYASVFEGDDRWESLDAPTGDVYDWDPESTYIREPPFFKDFPLEKPGVSNVEDARTLLTLGDTVTTDHISPAGPFGEDLPAGQWLKERGVEPYEFNTYGSRRGNHEVMMRGTFANVRIENQLLDGKEGGYTVHHPTGEETTVFEASERYREDDTPLVVTAGIEFGTGSSRDWAAKGTDLLGVRATIAKSYERIYRDNLIGMGVLPLQFDDGEGWEELGLDGTESFTIEGLEDGLEPSERLTVTAESEDGDTTTFDVTAQVATPSAVDYVEHGGVLHMVLRQLLTEELDA</sequence>
<dbReference type="STRING" id="1227490.C479_02481"/>
<dbReference type="OrthoDB" id="255at2157"/>
<evidence type="ECO:0000259" key="7">
    <source>
        <dbReference type="Pfam" id="PF00330"/>
    </source>
</evidence>
<dbReference type="InterPro" id="IPR018136">
    <property type="entry name" value="Aconitase_4Fe-4S_BS"/>
</dbReference>
<dbReference type="InterPro" id="IPR044137">
    <property type="entry name" value="AcnA_IRP_Swivel"/>
</dbReference>
<keyword evidence="3" id="KW-0479">Metal-binding</keyword>
<evidence type="ECO:0000256" key="2">
    <source>
        <dbReference type="ARBA" id="ARBA00007185"/>
    </source>
</evidence>
<dbReference type="CDD" id="cd01580">
    <property type="entry name" value="AcnA_IRP_Swivel"/>
    <property type="match status" value="1"/>
</dbReference>
<dbReference type="NCBIfam" id="NF009520">
    <property type="entry name" value="PRK12881.1"/>
    <property type="match status" value="1"/>
</dbReference>
<evidence type="ECO:0000256" key="3">
    <source>
        <dbReference type="ARBA" id="ARBA00022723"/>
    </source>
</evidence>
<comment type="caution">
    <text evidence="9">The sequence shown here is derived from an EMBL/GenBank/DDBJ whole genome shotgun (WGS) entry which is preliminary data.</text>
</comment>
<keyword evidence="5" id="KW-0411">Iron-sulfur</keyword>
<comment type="similarity">
    <text evidence="2">Belongs to the aconitase/IPM isomerase family.</text>
</comment>
<dbReference type="PANTHER" id="PTHR11670">
    <property type="entry name" value="ACONITASE/IRON-RESPONSIVE ELEMENT FAMILY MEMBER"/>
    <property type="match status" value="1"/>
</dbReference>
<dbReference type="NCBIfam" id="TIGR01341">
    <property type="entry name" value="aconitase_1"/>
    <property type="match status" value="1"/>
</dbReference>